<dbReference type="VEuPathDB" id="FungiDB:ASPZODRAFT_147944"/>
<dbReference type="AlphaFoldDB" id="A0A1L9S4C6"/>
<dbReference type="Proteomes" id="UP000184188">
    <property type="component" value="Unassembled WGS sequence"/>
</dbReference>
<dbReference type="EMBL" id="KV878498">
    <property type="protein sequence ID" value="OJJ41983.1"/>
    <property type="molecule type" value="Genomic_DNA"/>
</dbReference>
<keyword evidence="3" id="KW-1185">Reference proteome</keyword>
<organism evidence="2 3">
    <name type="scientific">Penicilliopsis zonata CBS 506.65</name>
    <dbReference type="NCBI Taxonomy" id="1073090"/>
    <lineage>
        <taxon>Eukaryota</taxon>
        <taxon>Fungi</taxon>
        <taxon>Dikarya</taxon>
        <taxon>Ascomycota</taxon>
        <taxon>Pezizomycotina</taxon>
        <taxon>Eurotiomycetes</taxon>
        <taxon>Eurotiomycetidae</taxon>
        <taxon>Eurotiales</taxon>
        <taxon>Aspergillaceae</taxon>
        <taxon>Penicilliopsis</taxon>
    </lineage>
</organism>
<dbReference type="RefSeq" id="XP_022576493.1">
    <property type="nucleotide sequence ID" value="XM_022725305.1"/>
</dbReference>
<dbReference type="GeneID" id="34611770"/>
<sequence>MYDFDIGSFIVEMSGLGGNSPGPFNNPGNGGFNNGNQPPHFNNNNTLTTLGNNNNNDRSDLEDLFSNDFGITILDEYTNTLCDKFTENYLVGTQTELLTYDIDVIARDVPYFKHYFILKQRELPHLSLS</sequence>
<evidence type="ECO:0000313" key="3">
    <source>
        <dbReference type="Proteomes" id="UP000184188"/>
    </source>
</evidence>
<feature type="compositionally biased region" description="Low complexity" evidence="1">
    <location>
        <begin position="34"/>
        <end position="44"/>
    </location>
</feature>
<reference evidence="3" key="1">
    <citation type="journal article" date="2017" name="Genome Biol.">
        <title>Comparative genomics reveals high biological diversity and specific adaptations in the industrially and medically important fungal genus Aspergillus.</title>
        <authorList>
            <person name="de Vries R.P."/>
            <person name="Riley R."/>
            <person name="Wiebenga A."/>
            <person name="Aguilar-Osorio G."/>
            <person name="Amillis S."/>
            <person name="Uchima C.A."/>
            <person name="Anderluh G."/>
            <person name="Asadollahi M."/>
            <person name="Askin M."/>
            <person name="Barry K."/>
            <person name="Battaglia E."/>
            <person name="Bayram O."/>
            <person name="Benocci T."/>
            <person name="Braus-Stromeyer S.A."/>
            <person name="Caldana C."/>
            <person name="Canovas D."/>
            <person name="Cerqueira G.C."/>
            <person name="Chen F."/>
            <person name="Chen W."/>
            <person name="Choi C."/>
            <person name="Clum A."/>
            <person name="Dos Santos R.A."/>
            <person name="Damasio A.R."/>
            <person name="Diallinas G."/>
            <person name="Emri T."/>
            <person name="Fekete E."/>
            <person name="Flipphi M."/>
            <person name="Freyberg S."/>
            <person name="Gallo A."/>
            <person name="Gournas C."/>
            <person name="Habgood R."/>
            <person name="Hainaut M."/>
            <person name="Harispe M.L."/>
            <person name="Henrissat B."/>
            <person name="Hilden K.S."/>
            <person name="Hope R."/>
            <person name="Hossain A."/>
            <person name="Karabika E."/>
            <person name="Karaffa L."/>
            <person name="Karanyi Z."/>
            <person name="Krasevec N."/>
            <person name="Kuo A."/>
            <person name="Kusch H."/>
            <person name="LaButti K."/>
            <person name="Lagendijk E.L."/>
            <person name="Lapidus A."/>
            <person name="Levasseur A."/>
            <person name="Lindquist E."/>
            <person name="Lipzen A."/>
            <person name="Logrieco A.F."/>
            <person name="MacCabe A."/>
            <person name="Maekelae M.R."/>
            <person name="Malavazi I."/>
            <person name="Melin P."/>
            <person name="Meyer V."/>
            <person name="Mielnichuk N."/>
            <person name="Miskei M."/>
            <person name="Molnar A.P."/>
            <person name="Mule G."/>
            <person name="Ngan C.Y."/>
            <person name="Orejas M."/>
            <person name="Orosz E."/>
            <person name="Ouedraogo J.P."/>
            <person name="Overkamp K.M."/>
            <person name="Park H.-S."/>
            <person name="Perrone G."/>
            <person name="Piumi F."/>
            <person name="Punt P.J."/>
            <person name="Ram A.F."/>
            <person name="Ramon A."/>
            <person name="Rauscher S."/>
            <person name="Record E."/>
            <person name="Riano-Pachon D.M."/>
            <person name="Robert V."/>
            <person name="Roehrig J."/>
            <person name="Ruller R."/>
            <person name="Salamov A."/>
            <person name="Salih N.S."/>
            <person name="Samson R.A."/>
            <person name="Sandor E."/>
            <person name="Sanguinetti M."/>
            <person name="Schuetze T."/>
            <person name="Sepcic K."/>
            <person name="Shelest E."/>
            <person name="Sherlock G."/>
            <person name="Sophianopoulou V."/>
            <person name="Squina F.M."/>
            <person name="Sun H."/>
            <person name="Susca A."/>
            <person name="Todd R.B."/>
            <person name="Tsang A."/>
            <person name="Unkles S.E."/>
            <person name="van de Wiele N."/>
            <person name="van Rossen-Uffink D."/>
            <person name="Oliveira J.V."/>
            <person name="Vesth T.C."/>
            <person name="Visser J."/>
            <person name="Yu J.-H."/>
            <person name="Zhou M."/>
            <person name="Andersen M.R."/>
            <person name="Archer D.B."/>
            <person name="Baker S.E."/>
            <person name="Benoit I."/>
            <person name="Brakhage A.A."/>
            <person name="Braus G.H."/>
            <person name="Fischer R."/>
            <person name="Frisvad J.C."/>
            <person name="Goldman G.H."/>
            <person name="Houbraken J."/>
            <person name="Oakley B."/>
            <person name="Pocsi I."/>
            <person name="Scazzocchio C."/>
            <person name="Seiboth B."/>
            <person name="vanKuyk P.A."/>
            <person name="Wortman J."/>
            <person name="Dyer P.S."/>
            <person name="Grigoriev I.V."/>
        </authorList>
    </citation>
    <scope>NUCLEOTIDE SEQUENCE [LARGE SCALE GENOMIC DNA]</scope>
    <source>
        <strain evidence="3">CBS 506.65</strain>
    </source>
</reference>
<evidence type="ECO:0000256" key="1">
    <source>
        <dbReference type="SAM" id="MobiDB-lite"/>
    </source>
</evidence>
<evidence type="ECO:0000313" key="2">
    <source>
        <dbReference type="EMBL" id="OJJ41983.1"/>
    </source>
</evidence>
<gene>
    <name evidence="2" type="ORF">ASPZODRAFT_147944</name>
</gene>
<name>A0A1L9S4C6_9EURO</name>
<protein>
    <submittedName>
        <fullName evidence="2">Uncharacterized protein</fullName>
    </submittedName>
</protein>
<feature type="region of interest" description="Disordered" evidence="1">
    <location>
        <begin position="20"/>
        <end position="44"/>
    </location>
</feature>
<accession>A0A1L9S4C6</accession>
<proteinExistence type="predicted"/>